<protein>
    <submittedName>
        <fullName evidence="1">Uncharacterized protein</fullName>
    </submittedName>
</protein>
<organism evidence="1 2">
    <name type="scientific">Steinernema carpocapsae</name>
    <name type="common">Entomopathogenic nematode</name>
    <dbReference type="NCBI Taxonomy" id="34508"/>
    <lineage>
        <taxon>Eukaryota</taxon>
        <taxon>Metazoa</taxon>
        <taxon>Ecdysozoa</taxon>
        <taxon>Nematoda</taxon>
        <taxon>Chromadorea</taxon>
        <taxon>Rhabditida</taxon>
        <taxon>Tylenchina</taxon>
        <taxon>Panagrolaimomorpha</taxon>
        <taxon>Strongyloidoidea</taxon>
        <taxon>Steinernematidae</taxon>
        <taxon>Steinernema</taxon>
    </lineage>
</organism>
<dbReference type="Proteomes" id="UP000298663">
    <property type="component" value="Chromosome X"/>
</dbReference>
<evidence type="ECO:0000313" key="1">
    <source>
        <dbReference type="EMBL" id="TMS34713.1"/>
    </source>
</evidence>
<proteinExistence type="predicted"/>
<evidence type="ECO:0000313" key="2">
    <source>
        <dbReference type="Proteomes" id="UP000298663"/>
    </source>
</evidence>
<comment type="caution">
    <text evidence="1">The sequence shown here is derived from an EMBL/GenBank/DDBJ whole genome shotgun (WGS) entry which is preliminary data.</text>
</comment>
<reference evidence="1 2" key="2">
    <citation type="journal article" date="2019" name="G3 (Bethesda)">
        <title>Hybrid Assembly of the Genome of the Entomopathogenic Nematode Steinernema carpocapsae Identifies the X-Chromosome.</title>
        <authorList>
            <person name="Serra L."/>
            <person name="Macchietto M."/>
            <person name="Macias-Munoz A."/>
            <person name="McGill C.J."/>
            <person name="Rodriguez I.M."/>
            <person name="Rodriguez B."/>
            <person name="Murad R."/>
            <person name="Mortazavi A."/>
        </authorList>
    </citation>
    <scope>NUCLEOTIDE SEQUENCE [LARGE SCALE GENOMIC DNA]</scope>
    <source>
        <strain evidence="1 2">ALL</strain>
    </source>
</reference>
<reference evidence="1 2" key="1">
    <citation type="journal article" date="2015" name="Genome Biol.">
        <title>Comparative genomics of Steinernema reveals deeply conserved gene regulatory networks.</title>
        <authorList>
            <person name="Dillman A.R."/>
            <person name="Macchietto M."/>
            <person name="Porter C.F."/>
            <person name="Rogers A."/>
            <person name="Williams B."/>
            <person name="Antoshechkin I."/>
            <person name="Lee M.M."/>
            <person name="Goodwin Z."/>
            <person name="Lu X."/>
            <person name="Lewis E.E."/>
            <person name="Goodrich-Blair H."/>
            <person name="Stock S.P."/>
            <person name="Adams B.J."/>
            <person name="Sternberg P.W."/>
            <person name="Mortazavi A."/>
        </authorList>
    </citation>
    <scope>NUCLEOTIDE SEQUENCE [LARGE SCALE GENOMIC DNA]</scope>
    <source>
        <strain evidence="1 2">ALL</strain>
    </source>
</reference>
<sequence>MSTARKATMKDVLCFLCTIQYTASNGEKKSEAKVSITESSAFRFPTYSELVAVAWYRASPIGENLIK</sequence>
<dbReference type="EMBL" id="AZBU02000001">
    <property type="protein sequence ID" value="TMS34713.1"/>
    <property type="molecule type" value="Genomic_DNA"/>
</dbReference>
<name>A0A4V6I7L6_STECR</name>
<accession>A0A4V6I7L6</accession>
<keyword evidence="2" id="KW-1185">Reference proteome</keyword>
<dbReference type="AlphaFoldDB" id="A0A4V6I7L6"/>
<gene>
    <name evidence="1" type="ORF">L596_002248</name>
</gene>
<dbReference type="EMBL" id="CM016762">
    <property type="protein sequence ID" value="TMS34713.1"/>
    <property type="molecule type" value="Genomic_DNA"/>
</dbReference>